<feature type="chain" id="PRO_5022672994" description="DUF7729 domain-containing protein" evidence="1">
    <location>
        <begin position="18"/>
        <end position="299"/>
    </location>
</feature>
<dbReference type="Proteomes" id="UP000308652">
    <property type="component" value="Unassembled WGS sequence"/>
</dbReference>
<feature type="domain" description="DUF7729" evidence="2">
    <location>
        <begin position="38"/>
        <end position="250"/>
    </location>
</feature>
<proteinExistence type="predicted"/>
<keyword evidence="4" id="KW-1185">Reference proteome</keyword>
<organism evidence="3 4">
    <name type="scientific">Crucibulum laeve</name>
    <dbReference type="NCBI Taxonomy" id="68775"/>
    <lineage>
        <taxon>Eukaryota</taxon>
        <taxon>Fungi</taxon>
        <taxon>Dikarya</taxon>
        <taxon>Basidiomycota</taxon>
        <taxon>Agaricomycotina</taxon>
        <taxon>Agaricomycetes</taxon>
        <taxon>Agaricomycetidae</taxon>
        <taxon>Agaricales</taxon>
        <taxon>Agaricineae</taxon>
        <taxon>Nidulariaceae</taxon>
        <taxon>Crucibulum</taxon>
    </lineage>
</organism>
<dbReference type="AlphaFoldDB" id="A0A5C3LUT6"/>
<feature type="signal peptide" evidence="1">
    <location>
        <begin position="1"/>
        <end position="17"/>
    </location>
</feature>
<name>A0A5C3LUT6_9AGAR</name>
<reference evidence="3 4" key="1">
    <citation type="journal article" date="2019" name="Nat. Ecol. Evol.">
        <title>Megaphylogeny resolves global patterns of mushroom evolution.</title>
        <authorList>
            <person name="Varga T."/>
            <person name="Krizsan K."/>
            <person name="Foldi C."/>
            <person name="Dima B."/>
            <person name="Sanchez-Garcia M."/>
            <person name="Sanchez-Ramirez S."/>
            <person name="Szollosi G.J."/>
            <person name="Szarkandi J.G."/>
            <person name="Papp V."/>
            <person name="Albert L."/>
            <person name="Andreopoulos W."/>
            <person name="Angelini C."/>
            <person name="Antonin V."/>
            <person name="Barry K.W."/>
            <person name="Bougher N.L."/>
            <person name="Buchanan P."/>
            <person name="Buyck B."/>
            <person name="Bense V."/>
            <person name="Catcheside P."/>
            <person name="Chovatia M."/>
            <person name="Cooper J."/>
            <person name="Damon W."/>
            <person name="Desjardin D."/>
            <person name="Finy P."/>
            <person name="Geml J."/>
            <person name="Haridas S."/>
            <person name="Hughes K."/>
            <person name="Justo A."/>
            <person name="Karasinski D."/>
            <person name="Kautmanova I."/>
            <person name="Kiss B."/>
            <person name="Kocsube S."/>
            <person name="Kotiranta H."/>
            <person name="LaButti K.M."/>
            <person name="Lechner B.E."/>
            <person name="Liimatainen K."/>
            <person name="Lipzen A."/>
            <person name="Lukacs Z."/>
            <person name="Mihaltcheva S."/>
            <person name="Morgado L.N."/>
            <person name="Niskanen T."/>
            <person name="Noordeloos M.E."/>
            <person name="Ohm R.A."/>
            <person name="Ortiz-Santana B."/>
            <person name="Ovrebo C."/>
            <person name="Racz N."/>
            <person name="Riley R."/>
            <person name="Savchenko A."/>
            <person name="Shiryaev A."/>
            <person name="Soop K."/>
            <person name="Spirin V."/>
            <person name="Szebenyi C."/>
            <person name="Tomsovsky M."/>
            <person name="Tulloss R.E."/>
            <person name="Uehling J."/>
            <person name="Grigoriev I.V."/>
            <person name="Vagvolgyi C."/>
            <person name="Papp T."/>
            <person name="Martin F.M."/>
            <person name="Miettinen O."/>
            <person name="Hibbett D.S."/>
            <person name="Nagy L.G."/>
        </authorList>
    </citation>
    <scope>NUCLEOTIDE SEQUENCE [LARGE SCALE GENOMIC DNA]</scope>
    <source>
        <strain evidence="3 4">CBS 166.37</strain>
    </source>
</reference>
<dbReference type="InterPro" id="IPR056146">
    <property type="entry name" value="DUF7729"/>
</dbReference>
<keyword evidence="1" id="KW-0732">Signal</keyword>
<protein>
    <recommendedName>
        <fullName evidence="2">DUF7729 domain-containing protein</fullName>
    </recommendedName>
</protein>
<evidence type="ECO:0000259" key="2">
    <source>
        <dbReference type="Pfam" id="PF24855"/>
    </source>
</evidence>
<evidence type="ECO:0000256" key="1">
    <source>
        <dbReference type="SAM" id="SignalP"/>
    </source>
</evidence>
<evidence type="ECO:0000313" key="4">
    <source>
        <dbReference type="Proteomes" id="UP000308652"/>
    </source>
</evidence>
<sequence>MFKSLAIISLFTTVAFAQSSSQASSTTTANPLIPSGISSACSTFMTTMNNNKDLTACTSSLINATSAFGPGGSATSSPSKSTVTSTLTALCASNAMANCPEELIRTTLTNFYTACTKELTSNPNPDLIRAYDVLFAITPLRNSVCTQDDDGTWCAMKAKAPASAGLTRRADTSALVPNITSYHNTNLPFLFLSPSADASTLCQTCTVKVVAAYTDFESKVQYGPGLGNSKLLDTQSALTNGIKTTCGDNFLLGGGNAAAAGVGGISSGPLSSGALSNTDFQSIVALTMGVVSMVITALL</sequence>
<accession>A0A5C3LUT6</accession>
<dbReference type="STRING" id="68775.A0A5C3LUT6"/>
<dbReference type="EMBL" id="ML213613">
    <property type="protein sequence ID" value="TFK36582.1"/>
    <property type="molecule type" value="Genomic_DNA"/>
</dbReference>
<evidence type="ECO:0000313" key="3">
    <source>
        <dbReference type="EMBL" id="TFK36582.1"/>
    </source>
</evidence>
<dbReference type="OrthoDB" id="5588482at2759"/>
<dbReference type="Pfam" id="PF24855">
    <property type="entry name" value="DUF7729"/>
    <property type="match status" value="1"/>
</dbReference>
<gene>
    <name evidence="3" type="ORF">BDQ12DRAFT_633851</name>
</gene>